<evidence type="ECO:0000256" key="4">
    <source>
        <dbReference type="ARBA" id="ARBA00023125"/>
    </source>
</evidence>
<dbReference type="GO" id="GO:0006355">
    <property type="term" value="P:regulation of DNA-templated transcription"/>
    <property type="evidence" value="ECO:0007669"/>
    <property type="project" value="UniProtKB-UniRule"/>
</dbReference>
<protein>
    <recommendedName>
        <fullName evidence="6">Probable transcriptional regulatory protein HYG85_00380</fullName>
    </recommendedName>
</protein>
<evidence type="ECO:0000313" key="11">
    <source>
        <dbReference type="Proteomes" id="UP000677305"/>
    </source>
</evidence>
<evidence type="ECO:0000256" key="3">
    <source>
        <dbReference type="ARBA" id="ARBA00023015"/>
    </source>
</evidence>
<evidence type="ECO:0000256" key="1">
    <source>
        <dbReference type="ARBA" id="ARBA00008724"/>
    </source>
</evidence>
<dbReference type="GO" id="GO:0005829">
    <property type="term" value="C:cytosol"/>
    <property type="evidence" value="ECO:0007669"/>
    <property type="project" value="TreeGrafter"/>
</dbReference>
<dbReference type="Pfam" id="PF20772">
    <property type="entry name" value="TACO1_YebC_N"/>
    <property type="match status" value="1"/>
</dbReference>
<sequence length="242" mass="26569">MSGHSKFANIKHRKERQDAKKGKVFTKIGREIAVAVKEGGSDPSLNSKLRDVVAKAKANNMPNDTISRSIKKASGELGNINYEHITYEGYGPSGVAVIVDCLTENKNRTAANIRHAFSKNSGNLGTTGCVSFMFDKKGQIIIERTEDIDEDELMMVALDSGAEDFVAGIDFYEIITTPEDFSTVNAAVEEAGIKSVSAEITMVPQTTTKLTSEDDIKKMDGLIDQLEEDDDVQNVWHNFDEN</sequence>
<organism evidence="10 11">
    <name type="scientific">Vallitalea guaymasensis</name>
    <dbReference type="NCBI Taxonomy" id="1185412"/>
    <lineage>
        <taxon>Bacteria</taxon>
        <taxon>Bacillati</taxon>
        <taxon>Bacillota</taxon>
        <taxon>Clostridia</taxon>
        <taxon>Lachnospirales</taxon>
        <taxon>Vallitaleaceae</taxon>
        <taxon>Vallitalea</taxon>
    </lineage>
</organism>
<dbReference type="Pfam" id="PF01709">
    <property type="entry name" value="Transcrip_reg"/>
    <property type="match status" value="1"/>
</dbReference>
<dbReference type="Gene3D" id="3.30.70.980">
    <property type="match status" value="2"/>
</dbReference>
<keyword evidence="5 6" id="KW-0804">Transcription</keyword>
<evidence type="ECO:0000256" key="2">
    <source>
        <dbReference type="ARBA" id="ARBA00022490"/>
    </source>
</evidence>
<dbReference type="GO" id="GO:0003677">
    <property type="term" value="F:DNA binding"/>
    <property type="evidence" value="ECO:0007669"/>
    <property type="project" value="UniProtKB-UniRule"/>
</dbReference>
<dbReference type="AlphaFoldDB" id="A0A8J8SAA9"/>
<dbReference type="FunFam" id="3.30.70.980:FF:000002">
    <property type="entry name" value="Probable transcriptional regulatory protein YebC"/>
    <property type="match status" value="1"/>
</dbReference>
<dbReference type="PANTHER" id="PTHR12532:SF6">
    <property type="entry name" value="TRANSCRIPTIONAL REGULATORY PROTEIN YEBC-RELATED"/>
    <property type="match status" value="1"/>
</dbReference>
<dbReference type="InterPro" id="IPR017856">
    <property type="entry name" value="Integrase-like_N"/>
</dbReference>
<dbReference type="InterPro" id="IPR026564">
    <property type="entry name" value="Transcrip_reg_TACO1-like_dom3"/>
</dbReference>
<dbReference type="InterPro" id="IPR002876">
    <property type="entry name" value="Transcrip_reg_TACO1-like"/>
</dbReference>
<dbReference type="HAMAP" id="MF_00693">
    <property type="entry name" value="Transcrip_reg_TACO1"/>
    <property type="match status" value="1"/>
</dbReference>
<feature type="domain" description="TACO1/YebC-like N-terminal" evidence="9">
    <location>
        <begin position="5"/>
        <end position="76"/>
    </location>
</feature>
<keyword evidence="11" id="KW-1185">Reference proteome</keyword>
<name>A0A8J8SAA9_9FIRM</name>
<dbReference type="NCBIfam" id="NF009044">
    <property type="entry name" value="PRK12378.1"/>
    <property type="match status" value="1"/>
</dbReference>
<evidence type="ECO:0000313" key="10">
    <source>
        <dbReference type="EMBL" id="QUH27457.1"/>
    </source>
</evidence>
<dbReference type="KEGG" id="vgu:HYG85_00380"/>
<dbReference type="InterPro" id="IPR049083">
    <property type="entry name" value="TACO1_YebC_N"/>
</dbReference>
<feature type="region of interest" description="Disordered" evidence="7">
    <location>
        <begin position="1"/>
        <end position="22"/>
    </location>
</feature>
<dbReference type="SUPFAM" id="SSF75625">
    <property type="entry name" value="YebC-like"/>
    <property type="match status" value="1"/>
</dbReference>
<evidence type="ECO:0000256" key="6">
    <source>
        <dbReference type="HAMAP-Rule" id="MF_00693"/>
    </source>
</evidence>
<accession>A0A8J8SAA9</accession>
<comment type="subcellular location">
    <subcellularLocation>
        <location evidence="6">Cytoplasm</location>
    </subcellularLocation>
</comment>
<comment type="similarity">
    <text evidence="1 6">Belongs to the TACO1 family.</text>
</comment>
<evidence type="ECO:0000259" key="9">
    <source>
        <dbReference type="Pfam" id="PF20772"/>
    </source>
</evidence>
<dbReference type="EMBL" id="CP058561">
    <property type="protein sequence ID" value="QUH27457.1"/>
    <property type="molecule type" value="Genomic_DNA"/>
</dbReference>
<dbReference type="InterPro" id="IPR048300">
    <property type="entry name" value="TACO1_YebC-like_2nd/3rd_dom"/>
</dbReference>
<gene>
    <name evidence="10" type="ORF">HYG85_00380</name>
</gene>
<dbReference type="NCBIfam" id="TIGR01033">
    <property type="entry name" value="YebC/PmpR family DNA-binding transcriptional regulator"/>
    <property type="match status" value="1"/>
</dbReference>
<evidence type="ECO:0000259" key="8">
    <source>
        <dbReference type="Pfam" id="PF01709"/>
    </source>
</evidence>
<dbReference type="Proteomes" id="UP000677305">
    <property type="component" value="Chromosome"/>
</dbReference>
<dbReference type="NCBIfam" id="NF001030">
    <property type="entry name" value="PRK00110.1"/>
    <property type="match status" value="1"/>
</dbReference>
<keyword evidence="2 6" id="KW-0963">Cytoplasm</keyword>
<evidence type="ECO:0000256" key="7">
    <source>
        <dbReference type="SAM" id="MobiDB-lite"/>
    </source>
</evidence>
<dbReference type="PANTHER" id="PTHR12532">
    <property type="entry name" value="TRANSLATIONAL ACTIVATOR OF CYTOCHROME C OXIDASE 1"/>
    <property type="match status" value="1"/>
</dbReference>
<reference evidence="10 11" key="1">
    <citation type="submission" date="2020-07" db="EMBL/GenBank/DDBJ databases">
        <title>Vallitalea guaymasensis genome.</title>
        <authorList>
            <person name="Postec A."/>
        </authorList>
    </citation>
    <scope>NUCLEOTIDE SEQUENCE [LARGE SCALE GENOMIC DNA]</scope>
    <source>
        <strain evidence="10 11">Ra1766G1</strain>
    </source>
</reference>
<dbReference type="InterPro" id="IPR029072">
    <property type="entry name" value="YebC-like"/>
</dbReference>
<dbReference type="FunFam" id="1.10.10.200:FF:000002">
    <property type="entry name" value="Probable transcriptional regulatory protein CLM62_37755"/>
    <property type="match status" value="1"/>
</dbReference>
<proteinExistence type="inferred from homology"/>
<keyword evidence="3 6" id="KW-0805">Transcription regulation</keyword>
<dbReference type="Gene3D" id="1.10.10.200">
    <property type="match status" value="1"/>
</dbReference>
<feature type="domain" description="TACO1/YebC-like second and third" evidence="8">
    <location>
        <begin position="82"/>
        <end position="239"/>
    </location>
</feature>
<keyword evidence="4 6" id="KW-0238">DNA-binding</keyword>
<dbReference type="RefSeq" id="WP_212691831.1">
    <property type="nucleotide sequence ID" value="NZ_CP058561.1"/>
</dbReference>
<evidence type="ECO:0000256" key="5">
    <source>
        <dbReference type="ARBA" id="ARBA00023163"/>
    </source>
</evidence>